<reference evidence="4 5" key="1">
    <citation type="submission" date="2024-11" db="EMBL/GenBank/DDBJ databases">
        <title>A near-complete genome assembly of Cinchona calisaya.</title>
        <authorList>
            <person name="Lian D.C."/>
            <person name="Zhao X.W."/>
            <person name="Wei L."/>
        </authorList>
    </citation>
    <scope>NUCLEOTIDE SEQUENCE [LARGE SCALE GENOMIC DNA]</scope>
    <source>
        <tissue evidence="4">Nenye</tissue>
    </source>
</reference>
<dbReference type="EMBL" id="JBJUIK010000017">
    <property type="protein sequence ID" value="KAL3498455.1"/>
    <property type="molecule type" value="Genomic_DNA"/>
</dbReference>
<dbReference type="InterPro" id="IPR010061">
    <property type="entry name" value="MeMal-semiAld_DH"/>
</dbReference>
<comment type="similarity">
    <text evidence="1">Belongs to the aldehyde dehydrogenase family.</text>
</comment>
<dbReference type="AlphaFoldDB" id="A0ABD2XW75"/>
<sequence>MKKMRKYSTDYTNKLSDKDKDTNSIIDVSQEKQLDQENQPLTINFHDLLSISSETFSCHEDLIGSVREIVLRHKYAITIKRSTANRYVIIGCDRGGKYRRAHIPIEQRKKITSSRLINCPFEVWGKKKVDGFWKVEVKNLQHNHEPSSDMSGHPSCRHFSKKEIQHIREMSKAGILPRQILASLRQGNLNLQAISRTIYNAKAKIRKENLMGRTAIQALFDEFAETGFVYDIEHDDKEIIGVSSFNTSFYSCFVAMQKEEESDYIWALERFKKLLGVGKNPSVIVTDSELALMNAIEIVFPSTTNLLCVWHIEKNILFKCKKYFEEKEAWDTFILSWTNLIKYTDEITFLEGWKLLEVDQKE</sequence>
<comment type="caution">
    <text evidence="4">The sequence shown here is derived from an EMBL/GenBank/DDBJ whole genome shotgun (WGS) entry which is preliminary data.</text>
</comment>
<evidence type="ECO:0000313" key="4">
    <source>
        <dbReference type="EMBL" id="KAL3498455.1"/>
    </source>
</evidence>
<dbReference type="Pfam" id="PF10551">
    <property type="entry name" value="MULE"/>
    <property type="match status" value="1"/>
</dbReference>
<protein>
    <recommendedName>
        <fullName evidence="3">MULE transposase domain-containing protein</fullName>
    </recommendedName>
</protein>
<dbReference type="PANTHER" id="PTHR43866">
    <property type="entry name" value="MALONATE-SEMIALDEHYDE DEHYDROGENASE"/>
    <property type="match status" value="1"/>
</dbReference>
<organism evidence="4 5">
    <name type="scientific">Cinchona calisaya</name>
    <dbReference type="NCBI Taxonomy" id="153742"/>
    <lineage>
        <taxon>Eukaryota</taxon>
        <taxon>Viridiplantae</taxon>
        <taxon>Streptophyta</taxon>
        <taxon>Embryophyta</taxon>
        <taxon>Tracheophyta</taxon>
        <taxon>Spermatophyta</taxon>
        <taxon>Magnoliopsida</taxon>
        <taxon>eudicotyledons</taxon>
        <taxon>Gunneridae</taxon>
        <taxon>Pentapetalae</taxon>
        <taxon>asterids</taxon>
        <taxon>lamiids</taxon>
        <taxon>Gentianales</taxon>
        <taxon>Rubiaceae</taxon>
        <taxon>Cinchonoideae</taxon>
        <taxon>Cinchoneae</taxon>
        <taxon>Cinchona</taxon>
    </lineage>
</organism>
<evidence type="ECO:0000259" key="3">
    <source>
        <dbReference type="Pfam" id="PF10551"/>
    </source>
</evidence>
<evidence type="ECO:0000313" key="5">
    <source>
        <dbReference type="Proteomes" id="UP001630127"/>
    </source>
</evidence>
<dbReference type="PANTHER" id="PTHR43866:SF3">
    <property type="entry name" value="METHYLMALONATE-SEMIALDEHYDE DEHYDROGENASE [ACYLATING], MITOCHONDRIAL"/>
    <property type="match status" value="1"/>
</dbReference>
<name>A0ABD2XW75_9GENT</name>
<dbReference type="InterPro" id="IPR018289">
    <property type="entry name" value="MULE_transposase_dom"/>
</dbReference>
<evidence type="ECO:0000256" key="1">
    <source>
        <dbReference type="ARBA" id="ARBA00009986"/>
    </source>
</evidence>
<gene>
    <name evidence="4" type="ORF">ACH5RR_041187</name>
</gene>
<feature type="domain" description="MULE transposase" evidence="3">
    <location>
        <begin position="239"/>
        <end position="315"/>
    </location>
</feature>
<keyword evidence="5" id="KW-1185">Reference proteome</keyword>
<feature type="region of interest" description="Disordered" evidence="2">
    <location>
        <begin position="1"/>
        <end position="22"/>
    </location>
</feature>
<accession>A0ABD2XW75</accession>
<dbReference type="Proteomes" id="UP001630127">
    <property type="component" value="Unassembled WGS sequence"/>
</dbReference>
<evidence type="ECO:0000256" key="2">
    <source>
        <dbReference type="SAM" id="MobiDB-lite"/>
    </source>
</evidence>
<proteinExistence type="inferred from homology"/>